<keyword evidence="2" id="KW-1185">Reference proteome</keyword>
<reference evidence="1 2" key="1">
    <citation type="submission" date="2012-05" db="EMBL/GenBank/DDBJ databases">
        <title>Finished chromosome of genome of Chamaesiphon sp. PCC 6605.</title>
        <authorList>
            <consortium name="US DOE Joint Genome Institute"/>
            <person name="Gugger M."/>
            <person name="Coursin T."/>
            <person name="Rippka R."/>
            <person name="Tandeau De Marsac N."/>
            <person name="Huntemann M."/>
            <person name="Wei C.-L."/>
            <person name="Han J."/>
            <person name="Detter J.C."/>
            <person name="Han C."/>
            <person name="Tapia R."/>
            <person name="Chen A."/>
            <person name="Kyrpides N."/>
            <person name="Mavromatis K."/>
            <person name="Markowitz V."/>
            <person name="Szeto E."/>
            <person name="Ivanova N."/>
            <person name="Pagani I."/>
            <person name="Pati A."/>
            <person name="Goodwin L."/>
            <person name="Nordberg H.P."/>
            <person name="Cantor M.N."/>
            <person name="Hua S.X."/>
            <person name="Woyke T."/>
            <person name="Kerfeld C.A."/>
        </authorList>
    </citation>
    <scope>NUCLEOTIDE SEQUENCE [LARGE SCALE GENOMIC DNA]</scope>
    <source>
        <strain evidence="2">ATCC 27169 / PCC 6605</strain>
    </source>
</reference>
<evidence type="ECO:0008006" key="3">
    <source>
        <dbReference type="Google" id="ProtNLM"/>
    </source>
</evidence>
<sequence length="198" mass="22594">MILWDILIKEHESSIGLMSQMQQYRFAACCICESVLHLIGQQDDELIESIQANLQDSIILSSLIADGVNLPSEVHVTEKSLTDLEDFIEIIETSSTQVPGLYDLSMALFTFIESIENHSIAKQTTEIASYSYQAILDEQLMFNLPKRSITDSELVHLEEKNLICTQIIAAQIEWYRNIKDDKLIPIKFETLRRAISKN</sequence>
<dbReference type="EMBL" id="CP003600">
    <property type="protein sequence ID" value="AFY94645.1"/>
    <property type="molecule type" value="Genomic_DNA"/>
</dbReference>
<dbReference type="HOGENOM" id="CLU_1376035_0_0_3"/>
<organism evidence="1 2">
    <name type="scientific">Chamaesiphon minutus (strain ATCC 27169 / PCC 6605)</name>
    <dbReference type="NCBI Taxonomy" id="1173020"/>
    <lineage>
        <taxon>Bacteria</taxon>
        <taxon>Bacillati</taxon>
        <taxon>Cyanobacteriota</taxon>
        <taxon>Cyanophyceae</taxon>
        <taxon>Gomontiellales</taxon>
        <taxon>Chamaesiphonaceae</taxon>
        <taxon>Chamaesiphon</taxon>
    </lineage>
</organism>
<dbReference type="AlphaFoldDB" id="K9UIK9"/>
<dbReference type="STRING" id="1173020.Cha6605_3665"/>
<evidence type="ECO:0000313" key="2">
    <source>
        <dbReference type="Proteomes" id="UP000010366"/>
    </source>
</evidence>
<proteinExistence type="predicted"/>
<dbReference type="KEGG" id="cmp:Cha6605_3665"/>
<dbReference type="RefSeq" id="WP_015160768.1">
    <property type="nucleotide sequence ID" value="NC_019697.1"/>
</dbReference>
<evidence type="ECO:0000313" key="1">
    <source>
        <dbReference type="EMBL" id="AFY94645.1"/>
    </source>
</evidence>
<protein>
    <recommendedName>
        <fullName evidence="3">DUF416 family protein</fullName>
    </recommendedName>
</protein>
<dbReference type="Proteomes" id="UP000010366">
    <property type="component" value="Chromosome"/>
</dbReference>
<accession>K9UIK9</accession>
<gene>
    <name evidence="1" type="ORF">Cha6605_3665</name>
</gene>
<name>K9UIK9_CHAP6</name>